<reference evidence="2 3" key="1">
    <citation type="submission" date="2020-09" db="EMBL/GenBank/DDBJ databases">
        <title>Novel species in genus Gordonia.</title>
        <authorList>
            <person name="Zhang G."/>
        </authorList>
    </citation>
    <scope>NUCLEOTIDE SEQUENCE [LARGE SCALE GENOMIC DNA]</scope>
    <source>
        <strain evidence="2 3">ON-33</strain>
    </source>
</reference>
<dbReference type="Gene3D" id="1.10.10.10">
    <property type="entry name" value="Winged helix-like DNA-binding domain superfamily/Winged helix DNA-binding domain"/>
    <property type="match status" value="1"/>
</dbReference>
<name>A0ABR7WIC5_9ACTN</name>
<sequence>MRTPREVPTGGDPDLAVVAAGFADPRRIRVLMALADGRALPAGRLAAEAGVSASTISNHLSRLRDQGLVTAEQHGRHRYYRLSTPDVEGVLEALARLAPREPITSLRQHTRAHALRSGRTCYQHLAGHLGVHLFRALLDRRWVVGGNGLHHPDTDDRLSAPGHAIDYRLTPEGAGALSDWGVPQRLLRVDTTLRYCTDWTEQAHHLAGPHGSALATFLFEQGWIARGTTPRSVTITESGRPHLDRLCGSPAGMDRAGYPA</sequence>
<comment type="caution">
    <text evidence="2">The sequence shown here is derived from an EMBL/GenBank/DDBJ whole genome shotgun (WGS) entry which is preliminary data.</text>
</comment>
<dbReference type="InterPro" id="IPR036388">
    <property type="entry name" value="WH-like_DNA-bd_sf"/>
</dbReference>
<dbReference type="PANTHER" id="PTHR39168:SF1">
    <property type="entry name" value="TRANSCRIPTIONAL REGULATORY PROTEIN"/>
    <property type="match status" value="1"/>
</dbReference>
<dbReference type="PROSITE" id="PS50987">
    <property type="entry name" value="HTH_ARSR_2"/>
    <property type="match status" value="1"/>
</dbReference>
<dbReference type="Pfam" id="PF01022">
    <property type="entry name" value="HTH_5"/>
    <property type="match status" value="1"/>
</dbReference>
<dbReference type="PANTHER" id="PTHR39168">
    <property type="entry name" value="TRANSCRIPTIONAL REGULATOR-RELATED"/>
    <property type="match status" value="1"/>
</dbReference>
<dbReference type="InterPro" id="IPR011991">
    <property type="entry name" value="ArsR-like_HTH"/>
</dbReference>
<dbReference type="RefSeq" id="WP_190268826.1">
    <property type="nucleotide sequence ID" value="NZ_BAABAD010000005.1"/>
</dbReference>
<keyword evidence="3" id="KW-1185">Reference proteome</keyword>
<dbReference type="InterPro" id="IPR001845">
    <property type="entry name" value="HTH_ArsR_DNA-bd_dom"/>
</dbReference>
<evidence type="ECO:0000313" key="2">
    <source>
        <dbReference type="EMBL" id="MBD1322520.1"/>
    </source>
</evidence>
<feature type="domain" description="HTH arsR-type" evidence="1">
    <location>
        <begin position="7"/>
        <end position="102"/>
    </location>
</feature>
<dbReference type="InterPro" id="IPR036390">
    <property type="entry name" value="WH_DNA-bd_sf"/>
</dbReference>
<organism evidence="2 3">
    <name type="scientific">Gordonia hankookensis</name>
    <dbReference type="NCBI Taxonomy" id="589403"/>
    <lineage>
        <taxon>Bacteria</taxon>
        <taxon>Bacillati</taxon>
        <taxon>Actinomycetota</taxon>
        <taxon>Actinomycetes</taxon>
        <taxon>Mycobacteriales</taxon>
        <taxon>Gordoniaceae</taxon>
        <taxon>Gordonia</taxon>
    </lineage>
</organism>
<dbReference type="NCBIfam" id="NF033788">
    <property type="entry name" value="HTH_metalloreg"/>
    <property type="match status" value="1"/>
</dbReference>
<evidence type="ECO:0000313" key="3">
    <source>
        <dbReference type="Proteomes" id="UP000602395"/>
    </source>
</evidence>
<dbReference type="Proteomes" id="UP000602395">
    <property type="component" value="Unassembled WGS sequence"/>
</dbReference>
<protein>
    <submittedName>
        <fullName evidence="2">Helix-turn-helix transcriptional regulator</fullName>
    </submittedName>
</protein>
<dbReference type="SUPFAM" id="SSF46785">
    <property type="entry name" value="Winged helix' DNA-binding domain"/>
    <property type="match status" value="1"/>
</dbReference>
<dbReference type="CDD" id="cd00090">
    <property type="entry name" value="HTH_ARSR"/>
    <property type="match status" value="1"/>
</dbReference>
<proteinExistence type="predicted"/>
<gene>
    <name evidence="2" type="ORF">IDF66_23320</name>
</gene>
<accession>A0ABR7WIC5</accession>
<dbReference type="PRINTS" id="PR00778">
    <property type="entry name" value="HTHARSR"/>
</dbReference>
<dbReference type="InterPro" id="IPR052543">
    <property type="entry name" value="HTH_Metal-responsive_Reg"/>
</dbReference>
<dbReference type="SMART" id="SM00418">
    <property type="entry name" value="HTH_ARSR"/>
    <property type="match status" value="1"/>
</dbReference>
<dbReference type="EMBL" id="JACWMS010000006">
    <property type="protein sequence ID" value="MBD1322520.1"/>
    <property type="molecule type" value="Genomic_DNA"/>
</dbReference>
<evidence type="ECO:0000259" key="1">
    <source>
        <dbReference type="PROSITE" id="PS50987"/>
    </source>
</evidence>